<dbReference type="InterPro" id="IPR013328">
    <property type="entry name" value="6PGD_dom2"/>
</dbReference>
<dbReference type="EMBL" id="VSSQ01118832">
    <property type="protein sequence ID" value="MPN52583.1"/>
    <property type="molecule type" value="Genomic_DNA"/>
</dbReference>
<evidence type="ECO:0000313" key="2">
    <source>
        <dbReference type="EMBL" id="MPN52583.1"/>
    </source>
</evidence>
<sequence>MRDAFCTSYKRGANVLQTSMANTNMVVHCIPMLMNAGRIEGTKGDFRFYFDGMPESVCRAMEAVDRERLAIAKAFGLDLMSTVETIRTQYKVAGDDLHSVILANPAFGGTKPDAPKTLDHRFLTEDTPFSMVPLVELGTLAGVETPVMRSVVELCGLLLGQNYFETGQTLAKMGLEGKSIREIGALRSA</sequence>
<keyword evidence="2" id="KW-0560">Oxidoreductase</keyword>
<dbReference type="SUPFAM" id="SSF48179">
    <property type="entry name" value="6-phosphogluconate dehydrogenase C-terminal domain-like"/>
    <property type="match status" value="1"/>
</dbReference>
<comment type="caution">
    <text evidence="2">The sequence shown here is derived from an EMBL/GenBank/DDBJ whole genome shotgun (WGS) entry which is preliminary data.</text>
</comment>
<dbReference type="EC" id="1.5.1.28" evidence="2"/>
<gene>
    <name evidence="2" type="primary">odh_12</name>
    <name evidence="2" type="ORF">SDC9_200245</name>
</gene>
<dbReference type="GO" id="GO:0047129">
    <property type="term" value="F:opine dehydrogenase activity"/>
    <property type="evidence" value="ECO:0007669"/>
    <property type="project" value="UniProtKB-EC"/>
</dbReference>
<dbReference type="Gene3D" id="1.10.1040.10">
    <property type="entry name" value="N-(1-d-carboxylethyl)-l-norvaline Dehydrogenase, domain 2"/>
    <property type="match status" value="1"/>
</dbReference>
<dbReference type="InterPro" id="IPR003421">
    <property type="entry name" value="Opine_DH"/>
</dbReference>
<accession>A0A645IZE9</accession>
<organism evidence="2">
    <name type="scientific">bioreactor metagenome</name>
    <dbReference type="NCBI Taxonomy" id="1076179"/>
    <lineage>
        <taxon>unclassified sequences</taxon>
        <taxon>metagenomes</taxon>
        <taxon>ecological metagenomes</taxon>
    </lineage>
</organism>
<proteinExistence type="predicted"/>
<dbReference type="AlphaFoldDB" id="A0A645IZE9"/>
<dbReference type="Pfam" id="PF02317">
    <property type="entry name" value="Octopine_DH"/>
    <property type="match status" value="1"/>
</dbReference>
<dbReference type="InterPro" id="IPR008927">
    <property type="entry name" value="6-PGluconate_DH-like_C_sf"/>
</dbReference>
<protein>
    <submittedName>
        <fullName evidence="2">Opine dehydrogenase</fullName>
        <ecNumber evidence="2">1.5.1.28</ecNumber>
    </submittedName>
</protein>
<evidence type="ECO:0000259" key="1">
    <source>
        <dbReference type="Pfam" id="PF02317"/>
    </source>
</evidence>
<feature type="domain" description="Opine dehydrogenase" evidence="1">
    <location>
        <begin position="13"/>
        <end position="156"/>
    </location>
</feature>
<name>A0A645IZE9_9ZZZZ</name>
<reference evidence="2" key="1">
    <citation type="submission" date="2019-08" db="EMBL/GenBank/DDBJ databases">
        <authorList>
            <person name="Kucharzyk K."/>
            <person name="Murdoch R.W."/>
            <person name="Higgins S."/>
            <person name="Loffler F."/>
        </authorList>
    </citation>
    <scope>NUCLEOTIDE SEQUENCE</scope>
</reference>